<proteinExistence type="predicted"/>
<sequence>MNIIRFSHYYRKFNSFNLAHPFKLLYVFRVDSKDMSNCFKYYDTLIADEGGFYYLPSGRLLVLLFEQDFKLITTIRAWTEEKERYYYSNIGNEFNFVVKERSSM</sequence>
<organism evidence="1">
    <name type="scientific">viral metagenome</name>
    <dbReference type="NCBI Taxonomy" id="1070528"/>
    <lineage>
        <taxon>unclassified sequences</taxon>
        <taxon>metagenomes</taxon>
        <taxon>organismal metagenomes</taxon>
    </lineage>
</organism>
<gene>
    <name evidence="1" type="ORF">TM448A01384_0009</name>
    <name evidence="2" type="ORF">TM448B01418_0008</name>
</gene>
<name>A0A6H1ZNH6_9ZZZZ</name>
<dbReference type="EMBL" id="MT144139">
    <property type="protein sequence ID" value="QJA49483.1"/>
    <property type="molecule type" value="Genomic_DNA"/>
</dbReference>
<evidence type="ECO:0000313" key="2">
    <source>
        <dbReference type="EMBL" id="QJH98877.1"/>
    </source>
</evidence>
<evidence type="ECO:0000313" key="1">
    <source>
        <dbReference type="EMBL" id="QJA49483.1"/>
    </source>
</evidence>
<dbReference type="AlphaFoldDB" id="A0A6H1ZNH6"/>
<reference evidence="1" key="1">
    <citation type="submission" date="2020-03" db="EMBL/GenBank/DDBJ databases">
        <title>The deep terrestrial virosphere.</title>
        <authorList>
            <person name="Holmfeldt K."/>
            <person name="Nilsson E."/>
            <person name="Simone D."/>
            <person name="Lopez-Fernandez M."/>
            <person name="Wu X."/>
            <person name="de Brujin I."/>
            <person name="Lundin D."/>
            <person name="Andersson A."/>
            <person name="Bertilsson S."/>
            <person name="Dopson M."/>
        </authorList>
    </citation>
    <scope>NUCLEOTIDE SEQUENCE</scope>
    <source>
        <strain evidence="1">TM448A01384</strain>
        <strain evidence="2">TM448B01418</strain>
    </source>
</reference>
<protein>
    <submittedName>
        <fullName evidence="1">Uncharacterized protein</fullName>
    </submittedName>
</protein>
<dbReference type="EMBL" id="MT144756">
    <property type="protein sequence ID" value="QJH98877.1"/>
    <property type="molecule type" value="Genomic_DNA"/>
</dbReference>
<accession>A0A6H1ZNH6</accession>